<reference evidence="2 3" key="1">
    <citation type="submission" date="2013-06" db="EMBL/GenBank/DDBJ databases">
        <title>Whole genome shotgun sequence of Bacillus selenatarsenatis SF-1.</title>
        <authorList>
            <person name="Kuroda M."/>
            <person name="Sei K."/>
            <person name="Yamashita M."/>
            <person name="Ike M."/>
        </authorList>
    </citation>
    <scope>NUCLEOTIDE SEQUENCE [LARGE SCALE GENOMIC DNA]</scope>
    <source>
        <strain evidence="2 3">SF-1</strain>
    </source>
</reference>
<dbReference type="RefSeq" id="WP_041968216.1">
    <property type="nucleotide sequence ID" value="NZ_BASE01000134.1"/>
</dbReference>
<proteinExistence type="predicted"/>
<feature type="transmembrane region" description="Helical" evidence="1">
    <location>
        <begin position="216"/>
        <end position="241"/>
    </location>
</feature>
<feature type="transmembrane region" description="Helical" evidence="1">
    <location>
        <begin position="143"/>
        <end position="163"/>
    </location>
</feature>
<dbReference type="Proteomes" id="UP000031014">
    <property type="component" value="Unassembled WGS sequence"/>
</dbReference>
<evidence type="ECO:0000313" key="2">
    <source>
        <dbReference type="EMBL" id="GAM16641.1"/>
    </source>
</evidence>
<keyword evidence="3" id="KW-1185">Reference proteome</keyword>
<feature type="transmembrane region" description="Helical" evidence="1">
    <location>
        <begin position="24"/>
        <end position="43"/>
    </location>
</feature>
<evidence type="ECO:0000313" key="3">
    <source>
        <dbReference type="Proteomes" id="UP000031014"/>
    </source>
</evidence>
<feature type="transmembrane region" description="Helical" evidence="1">
    <location>
        <begin position="108"/>
        <end position="131"/>
    </location>
</feature>
<organism evidence="2 3">
    <name type="scientific">Mesobacillus selenatarsenatis (strain DSM 18680 / JCM 14380 / FERM P-15431 / SF-1)</name>
    <dbReference type="NCBI Taxonomy" id="1321606"/>
    <lineage>
        <taxon>Bacteria</taxon>
        <taxon>Bacillati</taxon>
        <taxon>Bacillota</taxon>
        <taxon>Bacilli</taxon>
        <taxon>Bacillales</taxon>
        <taxon>Bacillaceae</taxon>
        <taxon>Mesobacillus</taxon>
    </lineage>
</organism>
<protein>
    <submittedName>
        <fullName evidence="2">Membrane spanning protein</fullName>
    </submittedName>
</protein>
<accession>A0A0A8XER1</accession>
<dbReference type="Pfam" id="PF12730">
    <property type="entry name" value="ABC2_membrane_4"/>
    <property type="match status" value="1"/>
</dbReference>
<feature type="transmembrane region" description="Helical" evidence="1">
    <location>
        <begin position="49"/>
        <end position="74"/>
    </location>
</feature>
<sequence length="246" mass="27748">MLREFVSNTLNEIDKLIAKKSVKFYFVLAVVMPILIGFAAVRIQSNDMITLPALSISFFIMNSFLLVVLPLFVFMSSSELFAGEWEKGSLFQVRPVTRMEIYLSKASAIAVLTFMQLVVVWALALITSTVLEKTIIWNEIGSMFISLLVSIVPLAAIVSLATFISQWFKNSPASLASGIFLYGLMAALPFAFPNLLHLFPTAYMDWYQQWLGNVNVLWLVQSFAYLFSFSSLFLTAGYYMFKAKEL</sequence>
<comment type="caution">
    <text evidence="2">The sequence shown here is derived from an EMBL/GenBank/DDBJ whole genome shotgun (WGS) entry which is preliminary data.</text>
</comment>
<keyword evidence="1" id="KW-0812">Transmembrane</keyword>
<evidence type="ECO:0000256" key="1">
    <source>
        <dbReference type="SAM" id="Phobius"/>
    </source>
</evidence>
<dbReference type="EMBL" id="BASE01000134">
    <property type="protein sequence ID" value="GAM16641.1"/>
    <property type="molecule type" value="Genomic_DNA"/>
</dbReference>
<name>A0A0A8XER1_MESS1</name>
<keyword evidence="1" id="KW-0472">Membrane</keyword>
<gene>
    <name evidence="2" type="ORF">SAMD00020551_4871</name>
</gene>
<keyword evidence="1" id="KW-1133">Transmembrane helix</keyword>
<dbReference type="STRING" id="1321606.SAMD00020551_4871"/>
<feature type="transmembrane region" description="Helical" evidence="1">
    <location>
        <begin position="175"/>
        <end position="196"/>
    </location>
</feature>
<dbReference type="AlphaFoldDB" id="A0A0A8XER1"/>